<comment type="caution">
    <text evidence="1">The sequence shown here is derived from an EMBL/GenBank/DDBJ whole genome shotgun (WGS) entry which is preliminary data.</text>
</comment>
<accession>A0ABR3DFR8</accession>
<reference evidence="1 2" key="1">
    <citation type="submission" date="2023-09" db="EMBL/GenBank/DDBJ databases">
        <title>Multi-omics analysis of a traditional fermented food reveals byproduct-associated fungal strains for waste-to-food upcycling.</title>
        <authorList>
            <consortium name="Lawrence Berkeley National Laboratory"/>
            <person name="Rekdal V.M."/>
            <person name="Villalobos-Escobedo J.M."/>
            <person name="Rodriguez-Valeron N."/>
            <person name="Garcia M.O."/>
            <person name="Vasquez D.P."/>
            <person name="Damayanti I."/>
            <person name="Sorensen P.M."/>
            <person name="Baidoo E.E."/>
            <person name="De Carvalho A.C."/>
            <person name="Riley R."/>
            <person name="Lipzen A."/>
            <person name="He G."/>
            <person name="Yan M."/>
            <person name="Haridas S."/>
            <person name="Daum C."/>
            <person name="Yoshinaga Y."/>
            <person name="Ng V."/>
            <person name="Grigoriev I.V."/>
            <person name="Munk R."/>
            <person name="Nuraida L."/>
            <person name="Wijaya C.H."/>
            <person name="Morales P.-C."/>
            <person name="Keasling J.D."/>
        </authorList>
    </citation>
    <scope>NUCLEOTIDE SEQUENCE [LARGE SCALE GENOMIC DNA]</scope>
    <source>
        <strain evidence="1 2">FGSC 2613</strain>
    </source>
</reference>
<feature type="non-terminal residue" evidence="1">
    <location>
        <position position="55"/>
    </location>
</feature>
<feature type="non-terminal residue" evidence="1">
    <location>
        <position position="1"/>
    </location>
</feature>
<evidence type="ECO:0000313" key="2">
    <source>
        <dbReference type="Proteomes" id="UP001451303"/>
    </source>
</evidence>
<dbReference type="EMBL" id="JAVLET010000003">
    <property type="protein sequence ID" value="KAL0471519.1"/>
    <property type="molecule type" value="Genomic_DNA"/>
</dbReference>
<proteinExistence type="predicted"/>
<organism evidence="1 2">
    <name type="scientific">Neurospora intermedia</name>
    <dbReference type="NCBI Taxonomy" id="5142"/>
    <lineage>
        <taxon>Eukaryota</taxon>
        <taxon>Fungi</taxon>
        <taxon>Dikarya</taxon>
        <taxon>Ascomycota</taxon>
        <taxon>Pezizomycotina</taxon>
        <taxon>Sordariomycetes</taxon>
        <taxon>Sordariomycetidae</taxon>
        <taxon>Sordariales</taxon>
        <taxon>Sordariaceae</taxon>
        <taxon>Neurospora</taxon>
    </lineage>
</organism>
<protein>
    <submittedName>
        <fullName evidence="1">Uncharacterized protein</fullName>
    </submittedName>
</protein>
<gene>
    <name evidence="1" type="ORF">QR685DRAFT_414044</name>
</gene>
<sequence length="55" mass="5960">KCCISWGKVIENGRFPALAYTANKVMDACAVSNSKREVLVSDRTSKTFVGGACLY</sequence>
<name>A0ABR3DFR8_NEUIN</name>
<evidence type="ECO:0000313" key="1">
    <source>
        <dbReference type="EMBL" id="KAL0471519.1"/>
    </source>
</evidence>
<dbReference type="Proteomes" id="UP001451303">
    <property type="component" value="Unassembled WGS sequence"/>
</dbReference>
<keyword evidence="2" id="KW-1185">Reference proteome</keyword>